<dbReference type="RefSeq" id="WP_322438807.1">
    <property type="nucleotide sequence ID" value="NZ_JAXOTQ010000001.1"/>
</dbReference>
<evidence type="ECO:0000256" key="2">
    <source>
        <dbReference type="SAM" id="Phobius"/>
    </source>
</evidence>
<organism evidence="4 5">
    <name type="scientific">Micromonospora sicca</name>
    <dbReference type="NCBI Taxonomy" id="2202420"/>
    <lineage>
        <taxon>Bacteria</taxon>
        <taxon>Bacillati</taxon>
        <taxon>Actinomycetota</taxon>
        <taxon>Actinomycetes</taxon>
        <taxon>Micromonosporales</taxon>
        <taxon>Micromonosporaceae</taxon>
        <taxon>Micromonospora</taxon>
    </lineage>
</organism>
<reference evidence="4 5" key="1">
    <citation type="submission" date="2023-12" db="EMBL/GenBank/DDBJ databases">
        <title>Micromonospora sp. nov., isolated from Atacama Desert.</title>
        <authorList>
            <person name="Carro L."/>
            <person name="Golinska P."/>
            <person name="Klenk H.-P."/>
            <person name="Goodfellow M."/>
        </authorList>
    </citation>
    <scope>NUCLEOTIDE SEQUENCE [LARGE SCALE GENOMIC DNA]</scope>
    <source>
        <strain evidence="4 5">4G53</strain>
    </source>
</reference>
<feature type="region of interest" description="Disordered" evidence="1">
    <location>
        <begin position="327"/>
        <end position="395"/>
    </location>
</feature>
<evidence type="ECO:0000313" key="4">
    <source>
        <dbReference type="EMBL" id="MDZ5488138.1"/>
    </source>
</evidence>
<protein>
    <submittedName>
        <fullName evidence="4">PH domain-containing protein</fullName>
    </submittedName>
</protein>
<evidence type="ECO:0000313" key="5">
    <source>
        <dbReference type="Proteomes" id="UP001290101"/>
    </source>
</evidence>
<sequence length="395" mass="43595">MGTTEMVLAVVLGLVVNEMTDLSPWLGRKLVAWSAWLRYQDTPRAGIRAEELAAVINDRPGKLFKLGTGLGFFSAALITRLRRLVSGGSAPGEEPVGDDLLGARPVLPLEDEPTRWVAPFLFPTERFRGEWRRHWIHPAKSLGVITLYAVLGVWAAEERIKPRYVGWVIALVVALAVLTAAQRGFAWYLGRFVITNKRLMSTEGVLSRRVGMIPLLRVTDMRYVQSPLGRLLNYGTFRLESANRSNVLRTIVDLPNPNELYLRLVEELYEPEAVEERLGRHLDEEQDVPDGDPVDLASVRREVILRIGELSTHLAALTDAIARLEPAPASSAPPAGETSELVALPAPAPSDEQQAQPEPEPAALGPGPADEPETVPPVRRRRRRTLADPLPDVGD</sequence>
<proteinExistence type="predicted"/>
<feature type="transmembrane region" description="Helical" evidence="2">
    <location>
        <begin position="135"/>
        <end position="155"/>
    </location>
</feature>
<keyword evidence="5" id="KW-1185">Reference proteome</keyword>
<dbReference type="InterPro" id="IPR005182">
    <property type="entry name" value="YdbS-like_PH"/>
</dbReference>
<feature type="domain" description="YdbS-like PH" evidence="3">
    <location>
        <begin position="191"/>
        <end position="261"/>
    </location>
</feature>
<keyword evidence="2" id="KW-1133">Transmembrane helix</keyword>
<dbReference type="PANTHER" id="PTHR37938">
    <property type="entry name" value="BLL0215 PROTEIN"/>
    <property type="match status" value="1"/>
</dbReference>
<dbReference type="PANTHER" id="PTHR37938:SF1">
    <property type="entry name" value="BLL0215 PROTEIN"/>
    <property type="match status" value="1"/>
</dbReference>
<keyword evidence="2" id="KW-0812">Transmembrane</keyword>
<accession>A0ABU5J6F6</accession>
<comment type="caution">
    <text evidence="4">The sequence shown here is derived from an EMBL/GenBank/DDBJ whole genome shotgun (WGS) entry which is preliminary data.</text>
</comment>
<feature type="compositionally biased region" description="Low complexity" evidence="1">
    <location>
        <begin position="349"/>
        <end position="368"/>
    </location>
</feature>
<gene>
    <name evidence="4" type="ORF">U2F25_01430</name>
</gene>
<evidence type="ECO:0000256" key="1">
    <source>
        <dbReference type="SAM" id="MobiDB-lite"/>
    </source>
</evidence>
<name>A0ABU5J6F6_9ACTN</name>
<keyword evidence="2" id="KW-0472">Membrane</keyword>
<feature type="transmembrane region" description="Helical" evidence="2">
    <location>
        <begin position="167"/>
        <end position="190"/>
    </location>
</feature>
<dbReference type="Pfam" id="PF03703">
    <property type="entry name" value="bPH_2"/>
    <property type="match status" value="1"/>
</dbReference>
<dbReference type="EMBL" id="JAXOTQ010000001">
    <property type="protein sequence ID" value="MDZ5488138.1"/>
    <property type="molecule type" value="Genomic_DNA"/>
</dbReference>
<dbReference type="Proteomes" id="UP001290101">
    <property type="component" value="Unassembled WGS sequence"/>
</dbReference>
<evidence type="ECO:0000259" key="3">
    <source>
        <dbReference type="Pfam" id="PF03703"/>
    </source>
</evidence>